<name>A0A0B4DH68_9FLAO</name>
<evidence type="ECO:0000313" key="1">
    <source>
        <dbReference type="EMBL" id="KIC63755.1"/>
    </source>
</evidence>
<dbReference type="STRING" id="363331.RM51_08905"/>
<reference evidence="1 2" key="1">
    <citation type="submission" date="2014-12" db="EMBL/GenBank/DDBJ databases">
        <title>Genome sequencing of Chryseobacterium taiwanense TPW19.</title>
        <authorList>
            <person name="Tan P.W."/>
            <person name="Chan K.-G."/>
        </authorList>
    </citation>
    <scope>NUCLEOTIDE SEQUENCE [LARGE SCALE GENOMIC DNA]</scope>
    <source>
        <strain evidence="1 2">TPW19</strain>
    </source>
</reference>
<proteinExistence type="predicted"/>
<accession>A0A0B4DH68</accession>
<evidence type="ECO:0000313" key="2">
    <source>
        <dbReference type="Proteomes" id="UP000031167"/>
    </source>
</evidence>
<gene>
    <name evidence="1" type="ORF">RM51_08905</name>
</gene>
<dbReference type="RefSeq" id="WP_039367704.1">
    <property type="nucleotide sequence ID" value="NZ_JWTA01000005.1"/>
</dbReference>
<dbReference type="EMBL" id="JWTA01000005">
    <property type="protein sequence ID" value="KIC63755.1"/>
    <property type="molecule type" value="Genomic_DNA"/>
</dbReference>
<comment type="caution">
    <text evidence="1">The sequence shown here is derived from an EMBL/GenBank/DDBJ whole genome shotgun (WGS) entry which is preliminary data.</text>
</comment>
<organism evidence="1 2">
    <name type="scientific">Chryseobacterium taiwanense</name>
    <dbReference type="NCBI Taxonomy" id="363331"/>
    <lineage>
        <taxon>Bacteria</taxon>
        <taxon>Pseudomonadati</taxon>
        <taxon>Bacteroidota</taxon>
        <taxon>Flavobacteriia</taxon>
        <taxon>Flavobacteriales</taxon>
        <taxon>Weeksellaceae</taxon>
        <taxon>Chryseobacterium group</taxon>
        <taxon>Chryseobacterium</taxon>
    </lineage>
</organism>
<sequence length="180" mass="18689">MKKQIFTAALSLGAIAFGTDRVLAQNSGQVSTSVNIILSDVIAMDIGTVASEGTVDFNYGTTKDYNSAKNVTVPNSLVIISSKNFDVKVKSEGAHFVSGANVIPVDILKVKAVPGGSVTGTLNEVTLSTNDQVLVSNASLGTKQSLNIAYSISAEKASNVLLGKPQGTYTQKVTYTATAL</sequence>
<dbReference type="Proteomes" id="UP000031167">
    <property type="component" value="Unassembled WGS sequence"/>
</dbReference>
<keyword evidence="2" id="KW-1185">Reference proteome</keyword>
<protein>
    <submittedName>
        <fullName evidence="1">Peptidoglycan-binding protein LysM</fullName>
    </submittedName>
</protein>
<dbReference type="OrthoDB" id="709039at2"/>
<dbReference type="AlphaFoldDB" id="A0A0B4DH68"/>